<evidence type="ECO:0000313" key="2">
    <source>
        <dbReference type="Proteomes" id="UP000472263"/>
    </source>
</evidence>
<dbReference type="AlphaFoldDB" id="A0A667WYS0"/>
<dbReference type="Gene3D" id="3.30.70.1820">
    <property type="entry name" value="L1 transposable element, RRM domain"/>
    <property type="match status" value="1"/>
</dbReference>
<sequence>NKSKKLRHIHSDAALAEMKTMLAELKTDFRSDLKSEMKSLRGEMKNGFERLEEKVTMLNETVQKLDSRLEAEHRIITSEDRNAVSERLLSFLLQNLEHQERRSNLRIYGVAEDTESGVMLKFIDPLIKDLLNLPLEFNLGIERAHRSLQKKPTNPTDSPRSIVVSFSSFQVKESVLHGAWKKKKIEFNRSQIFFDRDHSNALQNKKREYIEIKKQLKQKDIRFQSLYPNKLRVFLETGAVIFNSAWEAADGLSGHGINCKVSEAELARKELHRLGRSALWDTRFVPELKRQTIKDIVALSGK</sequence>
<accession>A0A667WYS0</accession>
<dbReference type="InterPro" id="IPR004244">
    <property type="entry name" value="Transposase_22"/>
</dbReference>
<dbReference type="PANTHER" id="PTHR11505">
    <property type="entry name" value="L1 TRANSPOSABLE ELEMENT-RELATED"/>
    <property type="match status" value="1"/>
</dbReference>
<evidence type="ECO:0000313" key="1">
    <source>
        <dbReference type="Ensembl" id="ENSMMDP00005005609.1"/>
    </source>
</evidence>
<dbReference type="InParanoid" id="A0A667WYS0"/>
<reference evidence="1" key="3">
    <citation type="submission" date="2025-09" db="UniProtKB">
        <authorList>
            <consortium name="Ensembl"/>
        </authorList>
    </citation>
    <scope>IDENTIFICATION</scope>
</reference>
<evidence type="ECO:0008006" key="3">
    <source>
        <dbReference type="Google" id="ProtNLM"/>
    </source>
</evidence>
<proteinExistence type="predicted"/>
<reference evidence="1" key="2">
    <citation type="submission" date="2025-08" db="UniProtKB">
        <authorList>
            <consortium name="Ensembl"/>
        </authorList>
    </citation>
    <scope>IDENTIFICATION</scope>
</reference>
<keyword evidence="2" id="KW-1185">Reference proteome</keyword>
<dbReference type="GeneTree" id="ENSGT00940000160789"/>
<name>A0A667WYS0_9TELE</name>
<dbReference type="Proteomes" id="UP000472263">
    <property type="component" value="Chromosome 5"/>
</dbReference>
<protein>
    <recommendedName>
        <fullName evidence="3">L1 transposable element RRM domain-containing protein</fullName>
    </recommendedName>
</protein>
<dbReference type="Ensembl" id="ENSMMDT00005005762.1">
    <property type="protein sequence ID" value="ENSMMDP00005005609.1"/>
    <property type="gene ID" value="ENSMMDG00005003121.1"/>
</dbReference>
<organism evidence="1 2">
    <name type="scientific">Myripristis murdjan</name>
    <name type="common">pinecone soldierfish</name>
    <dbReference type="NCBI Taxonomy" id="586833"/>
    <lineage>
        <taxon>Eukaryota</taxon>
        <taxon>Metazoa</taxon>
        <taxon>Chordata</taxon>
        <taxon>Craniata</taxon>
        <taxon>Vertebrata</taxon>
        <taxon>Euteleostomi</taxon>
        <taxon>Actinopterygii</taxon>
        <taxon>Neopterygii</taxon>
        <taxon>Teleostei</taxon>
        <taxon>Neoteleostei</taxon>
        <taxon>Acanthomorphata</taxon>
        <taxon>Holocentriformes</taxon>
        <taxon>Holocentridae</taxon>
        <taxon>Myripristis</taxon>
    </lineage>
</organism>
<reference evidence="1" key="1">
    <citation type="submission" date="2019-06" db="EMBL/GenBank/DDBJ databases">
        <authorList>
            <consortium name="Wellcome Sanger Institute Data Sharing"/>
        </authorList>
    </citation>
    <scope>NUCLEOTIDE SEQUENCE [LARGE SCALE GENOMIC DNA]</scope>
</reference>